<dbReference type="AlphaFoldDB" id="A0A240ED61"/>
<evidence type="ECO:0000256" key="1">
    <source>
        <dbReference type="ARBA" id="ARBA00004651"/>
    </source>
</evidence>
<evidence type="ECO:0000313" key="10">
    <source>
        <dbReference type="EMBL" id="SNX46193.1"/>
    </source>
</evidence>
<keyword evidence="4 8" id="KW-0812">Transmembrane</keyword>
<dbReference type="CDD" id="cd06261">
    <property type="entry name" value="TM_PBP2"/>
    <property type="match status" value="1"/>
</dbReference>
<feature type="transmembrane region" description="Helical" evidence="8">
    <location>
        <begin position="266"/>
        <end position="292"/>
    </location>
</feature>
<dbReference type="OrthoDB" id="9805855at2"/>
<keyword evidence="6 8" id="KW-0472">Membrane</keyword>
<sequence length="341" mass="38426">MSYMDCMSRVKIPIMLCLALFKYLNILFWVSLILFIILRLMPLDPSGMLIPPTATPQDVAIIRHNLGLDQPIWVQYKIWIINLLSGDFGVSIQTGEPVIQSLKNAIPITSLLVFCAIIIGICLGLVLTLFAFYFQNTWISRSIEVFNNMTLSIPEFLWSILLIFIFGLILNWLPFFGLIDPSIQLHPLSDNLLINILLNHDLSVLSNLITHLFMPIMVLAMSILPMIVKTLYVQLQLVYQQDFIKFAQLRGHPKRYILLRHALPNAIYPTIALIAVQASMLVGGTLLVETIFGLPGLGALMLKGITNQDLPIIQSVALCYGIAVLFINIVIKFISLHFESH</sequence>
<dbReference type="GO" id="GO:0071916">
    <property type="term" value="F:dipeptide transmembrane transporter activity"/>
    <property type="evidence" value="ECO:0007669"/>
    <property type="project" value="TreeGrafter"/>
</dbReference>
<keyword evidence="5 8" id="KW-1133">Transmembrane helix</keyword>
<keyword evidence="2 8" id="KW-0813">Transport</keyword>
<dbReference type="PROSITE" id="PS50928">
    <property type="entry name" value="ABC_TM1"/>
    <property type="match status" value="1"/>
</dbReference>
<dbReference type="PANTHER" id="PTHR43163:SF6">
    <property type="entry name" value="DIPEPTIDE TRANSPORT SYSTEM PERMEASE PROTEIN DPPB-RELATED"/>
    <property type="match status" value="1"/>
</dbReference>
<evidence type="ECO:0000256" key="4">
    <source>
        <dbReference type="ARBA" id="ARBA00022692"/>
    </source>
</evidence>
<comment type="subcellular location">
    <subcellularLocation>
        <location evidence="1 8">Cell membrane</location>
        <topology evidence="1 8">Multi-pass membrane protein</topology>
    </subcellularLocation>
</comment>
<dbReference type="InterPro" id="IPR000515">
    <property type="entry name" value="MetI-like"/>
</dbReference>
<evidence type="ECO:0000256" key="2">
    <source>
        <dbReference type="ARBA" id="ARBA00022448"/>
    </source>
</evidence>
<evidence type="ECO:0000259" key="9">
    <source>
        <dbReference type="PROSITE" id="PS50928"/>
    </source>
</evidence>
<gene>
    <name evidence="10" type="ORF">SAMN05421731_10921</name>
</gene>
<evidence type="ECO:0000256" key="3">
    <source>
        <dbReference type="ARBA" id="ARBA00022475"/>
    </source>
</evidence>
<feature type="transmembrane region" description="Helical" evidence="8">
    <location>
        <begin position="111"/>
        <end position="135"/>
    </location>
</feature>
<accession>A0A240ED61</accession>
<evidence type="ECO:0000256" key="7">
    <source>
        <dbReference type="ARBA" id="ARBA00024202"/>
    </source>
</evidence>
<feature type="transmembrane region" description="Helical" evidence="8">
    <location>
        <begin position="312"/>
        <end position="331"/>
    </location>
</feature>
<dbReference type="InterPro" id="IPR035906">
    <property type="entry name" value="MetI-like_sf"/>
</dbReference>
<evidence type="ECO:0000313" key="11">
    <source>
        <dbReference type="Proteomes" id="UP000219042"/>
    </source>
</evidence>
<dbReference type="Pfam" id="PF00528">
    <property type="entry name" value="BPD_transp_1"/>
    <property type="match status" value="1"/>
</dbReference>
<dbReference type="Gene3D" id="1.10.3720.10">
    <property type="entry name" value="MetI-like"/>
    <property type="match status" value="1"/>
</dbReference>
<dbReference type="InterPro" id="IPR045621">
    <property type="entry name" value="BPD_transp_1_N"/>
</dbReference>
<proteinExistence type="inferred from homology"/>
<feature type="transmembrane region" description="Helical" evidence="8">
    <location>
        <begin position="12"/>
        <end position="38"/>
    </location>
</feature>
<comment type="similarity">
    <text evidence="7">Belongs to the binding-protein-dependent transport system permease family. OppBC subfamily.</text>
</comment>
<organism evidence="10 11">
    <name type="scientific">Acinetobacter puyangensis</name>
    <dbReference type="NCBI Taxonomy" id="1096779"/>
    <lineage>
        <taxon>Bacteria</taxon>
        <taxon>Pseudomonadati</taxon>
        <taxon>Pseudomonadota</taxon>
        <taxon>Gammaproteobacteria</taxon>
        <taxon>Moraxellales</taxon>
        <taxon>Moraxellaceae</taxon>
        <taxon>Acinetobacter</taxon>
    </lineage>
</organism>
<evidence type="ECO:0000256" key="6">
    <source>
        <dbReference type="ARBA" id="ARBA00023136"/>
    </source>
</evidence>
<name>A0A240ED61_9GAMM</name>
<dbReference type="Pfam" id="PF19300">
    <property type="entry name" value="BPD_transp_1_N"/>
    <property type="match status" value="1"/>
</dbReference>
<feature type="domain" description="ABC transmembrane type-1" evidence="9">
    <location>
        <begin position="102"/>
        <end position="331"/>
    </location>
</feature>
<keyword evidence="11" id="KW-1185">Reference proteome</keyword>
<evidence type="ECO:0000256" key="5">
    <source>
        <dbReference type="ARBA" id="ARBA00022989"/>
    </source>
</evidence>
<dbReference type="RefSeq" id="WP_097079943.1">
    <property type="nucleotide sequence ID" value="NZ_JBHSIL010000007.1"/>
</dbReference>
<dbReference type="SUPFAM" id="SSF161098">
    <property type="entry name" value="MetI-like"/>
    <property type="match status" value="1"/>
</dbReference>
<protein>
    <submittedName>
        <fullName evidence="10">Peptide/nickel transport system permease protein</fullName>
    </submittedName>
</protein>
<reference evidence="11" key="1">
    <citation type="submission" date="2016-09" db="EMBL/GenBank/DDBJ databases">
        <authorList>
            <person name="Varghese N."/>
            <person name="Submissions S."/>
        </authorList>
    </citation>
    <scope>NUCLEOTIDE SEQUENCE [LARGE SCALE GENOMIC DNA]</scope>
    <source>
        <strain evidence="11">ANC 4466</strain>
    </source>
</reference>
<dbReference type="EMBL" id="OANT01000009">
    <property type="protein sequence ID" value="SNX46193.1"/>
    <property type="molecule type" value="Genomic_DNA"/>
</dbReference>
<dbReference type="PANTHER" id="PTHR43163">
    <property type="entry name" value="DIPEPTIDE TRANSPORT SYSTEM PERMEASE PROTEIN DPPB-RELATED"/>
    <property type="match status" value="1"/>
</dbReference>
<feature type="transmembrane region" description="Helical" evidence="8">
    <location>
        <begin position="156"/>
        <end position="179"/>
    </location>
</feature>
<dbReference type="GO" id="GO:0005886">
    <property type="term" value="C:plasma membrane"/>
    <property type="evidence" value="ECO:0007669"/>
    <property type="project" value="UniProtKB-SubCell"/>
</dbReference>
<keyword evidence="3" id="KW-1003">Cell membrane</keyword>
<feature type="transmembrane region" description="Helical" evidence="8">
    <location>
        <begin position="208"/>
        <end position="228"/>
    </location>
</feature>
<dbReference type="Proteomes" id="UP000219042">
    <property type="component" value="Unassembled WGS sequence"/>
</dbReference>
<evidence type="ECO:0000256" key="8">
    <source>
        <dbReference type="RuleBase" id="RU363032"/>
    </source>
</evidence>